<dbReference type="InterPro" id="IPR035902">
    <property type="entry name" value="Nuc_phospho_transferase"/>
</dbReference>
<dbReference type="SUPFAM" id="SSF54680">
    <property type="entry name" value="Pyrimidine nucleoside phosphorylase C-terminal domain"/>
    <property type="match status" value="1"/>
</dbReference>
<dbReference type="NCBIfam" id="TIGR02644">
    <property type="entry name" value="Y_phosphoryl"/>
    <property type="match status" value="1"/>
</dbReference>
<dbReference type="PROSITE" id="PS00647">
    <property type="entry name" value="THYMID_PHOSPHORYLASE"/>
    <property type="match status" value="1"/>
</dbReference>
<dbReference type="SMART" id="SM00941">
    <property type="entry name" value="PYNP_C"/>
    <property type="match status" value="1"/>
</dbReference>
<dbReference type="Pfam" id="PF07831">
    <property type="entry name" value="PYNP_C"/>
    <property type="match status" value="1"/>
</dbReference>
<feature type="domain" description="Pyrimidine nucleoside phosphorylase C-terminal" evidence="8">
    <location>
        <begin position="350"/>
        <end position="424"/>
    </location>
</feature>
<protein>
    <recommendedName>
        <fullName evidence="3 7">Thymidine phosphorylase</fullName>
        <ecNumber evidence="3 7">2.4.2.4</ecNumber>
    </recommendedName>
    <alternativeName>
        <fullName evidence="7">TdRPase</fullName>
    </alternativeName>
</protein>
<keyword evidence="4 7" id="KW-0328">Glycosyltransferase</keyword>
<dbReference type="PANTHER" id="PTHR10515">
    <property type="entry name" value="THYMIDINE PHOSPHORYLASE"/>
    <property type="match status" value="1"/>
</dbReference>
<keyword evidence="5 7" id="KW-0808">Transferase</keyword>
<comment type="similarity">
    <text evidence="1 7">Belongs to the thymidine/pyrimidine-nucleoside phosphorylase family.</text>
</comment>
<dbReference type="InterPro" id="IPR017459">
    <property type="entry name" value="Glycosyl_Trfase_fam3_N_dom"/>
</dbReference>
<dbReference type="PIRSF" id="PIRSF000478">
    <property type="entry name" value="TP_PyNP"/>
    <property type="match status" value="1"/>
</dbReference>
<dbReference type="PANTHER" id="PTHR10515:SF0">
    <property type="entry name" value="THYMIDINE PHOSPHORYLASE"/>
    <property type="match status" value="1"/>
</dbReference>
<dbReference type="Pfam" id="PF00591">
    <property type="entry name" value="Glycos_transf_3"/>
    <property type="match status" value="1"/>
</dbReference>
<evidence type="ECO:0000313" key="9">
    <source>
        <dbReference type="EMBL" id="MFD2207433.1"/>
    </source>
</evidence>
<dbReference type="HAMAP" id="MF_01628">
    <property type="entry name" value="Thymid_phosp"/>
    <property type="match status" value="1"/>
</dbReference>
<dbReference type="InterPro" id="IPR000312">
    <property type="entry name" value="Glycosyl_Trfase_fam3"/>
</dbReference>
<organism evidence="9 10">
    <name type="scientific">Kiloniella antarctica</name>
    <dbReference type="NCBI Taxonomy" id="1550907"/>
    <lineage>
        <taxon>Bacteria</taxon>
        <taxon>Pseudomonadati</taxon>
        <taxon>Pseudomonadota</taxon>
        <taxon>Alphaproteobacteria</taxon>
        <taxon>Rhodospirillales</taxon>
        <taxon>Kiloniellaceae</taxon>
        <taxon>Kiloniella</taxon>
    </lineage>
</organism>
<gene>
    <name evidence="7 9" type="primary">deoA</name>
    <name evidence="9" type="ORF">ACFSKO_17560</name>
</gene>
<dbReference type="GO" id="GO:0009032">
    <property type="term" value="F:thymidine phosphorylase activity"/>
    <property type="evidence" value="ECO:0007669"/>
    <property type="project" value="UniProtKB-EC"/>
</dbReference>
<dbReference type="InterPro" id="IPR036566">
    <property type="entry name" value="PYNP-like_C_sf"/>
</dbReference>
<dbReference type="InterPro" id="IPR000053">
    <property type="entry name" value="Thymidine/pyrmidine_PPase"/>
</dbReference>
<evidence type="ECO:0000256" key="5">
    <source>
        <dbReference type="ARBA" id="ARBA00022679"/>
    </source>
</evidence>
<dbReference type="SUPFAM" id="SSF52418">
    <property type="entry name" value="Nucleoside phosphorylase/phosphoribosyltransferase catalytic domain"/>
    <property type="match status" value="1"/>
</dbReference>
<dbReference type="InterPro" id="IPR013465">
    <property type="entry name" value="Thymidine_Pase"/>
</dbReference>
<dbReference type="EC" id="2.4.2.4" evidence="3 7"/>
<keyword evidence="10" id="KW-1185">Reference proteome</keyword>
<dbReference type="InterPro" id="IPR013102">
    <property type="entry name" value="PYNP_C"/>
</dbReference>
<dbReference type="EMBL" id="JBHUII010000011">
    <property type="protein sequence ID" value="MFD2207433.1"/>
    <property type="molecule type" value="Genomic_DNA"/>
</dbReference>
<comment type="subunit">
    <text evidence="2 7">Homodimer.</text>
</comment>
<evidence type="ECO:0000256" key="4">
    <source>
        <dbReference type="ARBA" id="ARBA00022676"/>
    </source>
</evidence>
<comment type="catalytic activity">
    <reaction evidence="6 7">
        <text>thymidine + phosphate = 2-deoxy-alpha-D-ribose 1-phosphate + thymine</text>
        <dbReference type="Rhea" id="RHEA:16037"/>
        <dbReference type="ChEBI" id="CHEBI:17748"/>
        <dbReference type="ChEBI" id="CHEBI:17821"/>
        <dbReference type="ChEBI" id="CHEBI:43474"/>
        <dbReference type="ChEBI" id="CHEBI:57259"/>
        <dbReference type="EC" id="2.4.2.4"/>
    </reaction>
</comment>
<comment type="pathway">
    <text evidence="7">Pyrimidine metabolism; dTMP biosynthesis via salvage pathway; dTMP from thymine: step 1/2.</text>
</comment>
<dbReference type="Gene3D" id="1.20.970.10">
    <property type="entry name" value="Transferase, Pyrimidine Nucleoside Phosphorylase, Chain C"/>
    <property type="match status" value="1"/>
</dbReference>
<evidence type="ECO:0000313" key="10">
    <source>
        <dbReference type="Proteomes" id="UP001597294"/>
    </source>
</evidence>
<evidence type="ECO:0000256" key="3">
    <source>
        <dbReference type="ARBA" id="ARBA00011892"/>
    </source>
</evidence>
<dbReference type="Proteomes" id="UP001597294">
    <property type="component" value="Unassembled WGS sequence"/>
</dbReference>
<comment type="caution">
    <text evidence="9">The sequence shown here is derived from an EMBL/GenBank/DDBJ whole genome shotgun (WGS) entry which is preliminary data.</text>
</comment>
<evidence type="ECO:0000256" key="6">
    <source>
        <dbReference type="ARBA" id="ARBA00048550"/>
    </source>
</evidence>
<evidence type="ECO:0000256" key="1">
    <source>
        <dbReference type="ARBA" id="ARBA00006915"/>
    </source>
</evidence>
<dbReference type="NCBIfam" id="NF004490">
    <property type="entry name" value="PRK05820.1"/>
    <property type="match status" value="1"/>
</dbReference>
<evidence type="ECO:0000256" key="2">
    <source>
        <dbReference type="ARBA" id="ARBA00011738"/>
    </source>
</evidence>
<dbReference type="SUPFAM" id="SSF47648">
    <property type="entry name" value="Nucleoside phosphorylase/phosphoribosyltransferase N-terminal domain"/>
    <property type="match status" value="1"/>
</dbReference>
<dbReference type="NCBIfam" id="TIGR02643">
    <property type="entry name" value="T_phosphoryl"/>
    <property type="match status" value="1"/>
</dbReference>
<reference evidence="10" key="1">
    <citation type="journal article" date="2019" name="Int. J. Syst. Evol. Microbiol.">
        <title>The Global Catalogue of Microorganisms (GCM) 10K type strain sequencing project: providing services to taxonomists for standard genome sequencing and annotation.</title>
        <authorList>
            <consortium name="The Broad Institute Genomics Platform"/>
            <consortium name="The Broad Institute Genome Sequencing Center for Infectious Disease"/>
            <person name="Wu L."/>
            <person name="Ma J."/>
        </authorList>
    </citation>
    <scope>NUCLEOTIDE SEQUENCE [LARGE SCALE GENOMIC DNA]</scope>
    <source>
        <strain evidence="10">CGMCC 4.7192</strain>
    </source>
</reference>
<dbReference type="RefSeq" id="WP_380254049.1">
    <property type="nucleotide sequence ID" value="NZ_JBHUII010000011.1"/>
</dbReference>
<dbReference type="Gene3D" id="3.40.1030.10">
    <property type="entry name" value="Nucleoside phosphorylase/phosphoribosyltransferase catalytic domain"/>
    <property type="match status" value="1"/>
</dbReference>
<dbReference type="InterPro" id="IPR017872">
    <property type="entry name" value="Pyrmidine_PPase_CS"/>
</dbReference>
<sequence>MYLPQEIIRKKREGLALDEKEIAFFVQGITNGSISEGQIAALAMAIFFQGMSAPETVELTRAMTCSGDVINWSELQDLGPVLDKHSTGGVGDKLSLMLAPIIAACGGYVPMISGRGLGHTGGTLDKLDAIPGYQTVIDIDRFKKVTRQAGCAIIGQTENLAPADKRFYAVRDITATVESISLITASILSKKLSAGLQGLVMDVKVGNGAFADTLDMADELAQSIVQVAKGAGLPATALITDMNQVLGTTAGNSLEVHEALQYLKSESQDHRLEEVTTALCAELLMTGGLARDHEDATTKIQSVLDNGKALELFQKMISGLGGPTDFCENPTKHLAQATVVTDVFLPEEGYLSSVDTRAIGMAVVSLGGGRSKAGQALDYSVGFDHILPLGTKIDLQTPVARIHAQNKQDAEMAIGKFKSALKLSYNKPVSRKAILKKVMS</sequence>
<dbReference type="InterPro" id="IPR036320">
    <property type="entry name" value="Glycosyl_Trfase_fam3_N_dom_sf"/>
</dbReference>
<dbReference type="Gene3D" id="3.90.1170.30">
    <property type="entry name" value="Pyrimidine nucleoside phosphorylase-like, C-terminal domain"/>
    <property type="match status" value="1"/>
</dbReference>
<accession>A0ABW5BMP6</accession>
<dbReference type="InterPro" id="IPR018090">
    <property type="entry name" value="Pyrmidine_PPas_bac/euk"/>
</dbReference>
<evidence type="ECO:0000256" key="7">
    <source>
        <dbReference type="HAMAP-Rule" id="MF_01628"/>
    </source>
</evidence>
<proteinExistence type="inferred from homology"/>
<dbReference type="Pfam" id="PF02885">
    <property type="entry name" value="Glycos_trans_3N"/>
    <property type="match status" value="1"/>
</dbReference>
<comment type="function">
    <text evidence="7">The enzymes which catalyze the reversible phosphorolysis of pyrimidine nucleosides are involved in the degradation of these compounds and in their utilization as carbon and energy sources, or in the rescue of pyrimidine bases for nucleotide synthesis.</text>
</comment>
<name>A0ABW5BMP6_9PROT</name>
<evidence type="ECO:0000259" key="8">
    <source>
        <dbReference type="SMART" id="SM00941"/>
    </source>
</evidence>